<feature type="compositionally biased region" description="Basic and acidic residues" evidence="3">
    <location>
        <begin position="97"/>
        <end position="108"/>
    </location>
</feature>
<dbReference type="PANTHER" id="PTHR44591">
    <property type="entry name" value="STRESS RESPONSE REGULATOR PROTEIN 1"/>
    <property type="match status" value="1"/>
</dbReference>
<dbReference type="Pfam" id="PF00072">
    <property type="entry name" value="Response_reg"/>
    <property type="match status" value="1"/>
</dbReference>
<dbReference type="Gene3D" id="3.40.50.2300">
    <property type="match status" value="1"/>
</dbReference>
<dbReference type="GO" id="GO:0000160">
    <property type="term" value="P:phosphorelay signal transduction system"/>
    <property type="evidence" value="ECO:0007669"/>
    <property type="project" value="InterPro"/>
</dbReference>
<sequence length="108" mass="11665">MSVHPEGSGVALPALLYVEDDAEIAVIVVEMLGEHYRVHHVVDGEAALSAALSRRFDVMLVDRRLPGISGADFVRAIRTAHLATGPPSPTTRRRSPRGLDARRRSSTG</sequence>
<feature type="modified residue" description="4-aspartylphosphate" evidence="2">
    <location>
        <position position="62"/>
    </location>
</feature>
<gene>
    <name evidence="5" type="ORF">FVP74_11895</name>
</gene>
<keyword evidence="1 2" id="KW-0597">Phosphoprotein</keyword>
<feature type="region of interest" description="Disordered" evidence="3">
    <location>
        <begin position="80"/>
        <end position="108"/>
    </location>
</feature>
<dbReference type="InterPro" id="IPR050595">
    <property type="entry name" value="Bact_response_regulator"/>
</dbReference>
<evidence type="ECO:0000256" key="3">
    <source>
        <dbReference type="SAM" id="MobiDB-lite"/>
    </source>
</evidence>
<evidence type="ECO:0000256" key="2">
    <source>
        <dbReference type="PROSITE-ProRule" id="PRU00169"/>
    </source>
</evidence>
<dbReference type="Proteomes" id="UP000321949">
    <property type="component" value="Unassembled WGS sequence"/>
</dbReference>
<evidence type="ECO:0000259" key="4">
    <source>
        <dbReference type="PROSITE" id="PS50110"/>
    </source>
</evidence>
<reference evidence="5 6" key="1">
    <citation type="submission" date="2019-08" db="EMBL/GenBank/DDBJ databases">
        <authorList>
            <person name="Dong K."/>
        </authorList>
    </citation>
    <scope>NUCLEOTIDE SEQUENCE [LARGE SCALE GENOMIC DNA]</scope>
    <source>
        <strain evidence="5 6">K-1</strain>
    </source>
</reference>
<dbReference type="SUPFAM" id="SSF52172">
    <property type="entry name" value="CheY-like"/>
    <property type="match status" value="1"/>
</dbReference>
<dbReference type="PROSITE" id="PS50110">
    <property type="entry name" value="RESPONSE_REGULATORY"/>
    <property type="match status" value="1"/>
</dbReference>
<dbReference type="RefSeq" id="WP_147051393.1">
    <property type="nucleotide sequence ID" value="NZ_BKAH01000019.1"/>
</dbReference>
<accession>A0A5C8HUH3</accession>
<dbReference type="InterPro" id="IPR001789">
    <property type="entry name" value="Sig_transdc_resp-reg_receiver"/>
</dbReference>
<evidence type="ECO:0000256" key="1">
    <source>
        <dbReference type="ARBA" id="ARBA00022553"/>
    </source>
</evidence>
<keyword evidence="6" id="KW-1185">Reference proteome</keyword>
<feature type="domain" description="Response regulatory" evidence="4">
    <location>
        <begin position="14"/>
        <end position="108"/>
    </location>
</feature>
<evidence type="ECO:0000313" key="5">
    <source>
        <dbReference type="EMBL" id="TXK08793.1"/>
    </source>
</evidence>
<dbReference type="OrthoDB" id="3197131at2"/>
<evidence type="ECO:0000313" key="6">
    <source>
        <dbReference type="Proteomes" id="UP000321949"/>
    </source>
</evidence>
<protein>
    <submittedName>
        <fullName evidence="5">Response regulator</fullName>
    </submittedName>
</protein>
<name>A0A5C8HUH3_9MICO</name>
<dbReference type="EMBL" id="VRSX01000006">
    <property type="protein sequence ID" value="TXK08793.1"/>
    <property type="molecule type" value="Genomic_DNA"/>
</dbReference>
<proteinExistence type="predicted"/>
<dbReference type="AlphaFoldDB" id="A0A5C8HUH3"/>
<dbReference type="PANTHER" id="PTHR44591:SF21">
    <property type="entry name" value="TWO-COMPONENT RESPONSE REGULATOR"/>
    <property type="match status" value="1"/>
</dbReference>
<organism evidence="5 6">
    <name type="scientific">Microbacterium saccharophilum</name>
    <dbReference type="NCBI Taxonomy" id="1213358"/>
    <lineage>
        <taxon>Bacteria</taxon>
        <taxon>Bacillati</taxon>
        <taxon>Actinomycetota</taxon>
        <taxon>Actinomycetes</taxon>
        <taxon>Micrococcales</taxon>
        <taxon>Microbacteriaceae</taxon>
        <taxon>Microbacterium</taxon>
    </lineage>
</organism>
<comment type="caution">
    <text evidence="5">The sequence shown here is derived from an EMBL/GenBank/DDBJ whole genome shotgun (WGS) entry which is preliminary data.</text>
</comment>
<dbReference type="InterPro" id="IPR011006">
    <property type="entry name" value="CheY-like_superfamily"/>
</dbReference>